<dbReference type="Proteomes" id="UP001254759">
    <property type="component" value="Unassembled WGS sequence"/>
</dbReference>
<dbReference type="InterPro" id="IPR054491">
    <property type="entry name" value="MGH1-like_GH"/>
</dbReference>
<gene>
    <name evidence="3" type="ORF">J2W94_000520</name>
</gene>
<organism evidence="3 4">
    <name type="scientific">Pseudoxanthomonas sacheonensis</name>
    <dbReference type="NCBI Taxonomy" id="443615"/>
    <lineage>
        <taxon>Bacteria</taxon>
        <taxon>Pseudomonadati</taxon>
        <taxon>Pseudomonadota</taxon>
        <taxon>Gammaproteobacteria</taxon>
        <taxon>Lysobacterales</taxon>
        <taxon>Lysobacteraceae</taxon>
        <taxon>Pseudoxanthomonas</taxon>
    </lineage>
</organism>
<dbReference type="RefSeq" id="WP_310090080.1">
    <property type="nucleotide sequence ID" value="NZ_JAVDTT010000001.1"/>
</dbReference>
<comment type="caution">
    <text evidence="3">The sequence shown here is derived from an EMBL/GenBank/DDBJ whole genome shotgun (WGS) entry which is preliminary data.</text>
</comment>
<evidence type="ECO:0000313" key="3">
    <source>
        <dbReference type="EMBL" id="MDR6840256.1"/>
    </source>
</evidence>
<dbReference type="InterPro" id="IPR032856">
    <property type="entry name" value="GDE_N_bis"/>
</dbReference>
<feature type="domain" description="Mannosylglycerate hydrolase MGH1-like glycoside hydrolase" evidence="2">
    <location>
        <begin position="286"/>
        <end position="590"/>
    </location>
</feature>
<evidence type="ECO:0000259" key="1">
    <source>
        <dbReference type="Pfam" id="PF14742"/>
    </source>
</evidence>
<sequence length="704" mass="77290">MESTNDAALQTRYVLKDGDSFLVANSLGNVVSLSEGLFIQDTRILSTYQLLLGDQEPALLSAAVTQDNVLFVAHMTNRALSAIDEMGAPEGLIHLTRSRFLCKERIFERITCVNYGARPARLPLRFKLAADFVDMFEVRGSKRSARGRLFESETGDWGYGFRYEGLDRVVRTSSVLFSRTPRFLEPGLLELMVALDPGGSDELYIEIGATPEGAPTRERYRNEASTARRRMRRRQRRGARVASGGPLFDQWMRRSRSDLALLTSELETGPYPYAGIPWFSTPFGRDAVITALQTLWLDPALAKGVLSFLAKHQAKEDSPFLDAAPGKILHETRKGEMSTLKELPFGLYYGGVDTTPLFIALAGAYLRRTGDVETIESLWPALLAATQWIERVCDSDPNGFLVYVRGTDLGLANQGWKDSGDAVFHADGRLAEGPIALVEVQGYVYAALRTMAELGESRDPDAAERWSRRAEELRIAVEKLFWMEDAGYYGMALDGAGELCAVRTSNAGHLLFVGLPSPERAASVAEQLMSPAFFSGWGVRTVARGESRFNPISYHNGSVWPHDSALCAFGMARQGVRGAANRLLRGAFEAAVHFDMRVPELFCGFARTQGAPPVAYPIACLPQAWAAGSGLMLLQACLGVEIDGDSQTIHVHRPELPQGIQDVAITGLAVGEHRVDLVFRKVGSRVAAFLDADDSGQVSLQIRN</sequence>
<dbReference type="InterPro" id="IPR008928">
    <property type="entry name" value="6-hairpin_glycosidase_sf"/>
</dbReference>
<dbReference type="Pfam" id="PF22422">
    <property type="entry name" value="MGH1-like_GH"/>
    <property type="match status" value="1"/>
</dbReference>
<dbReference type="SUPFAM" id="SSF48208">
    <property type="entry name" value="Six-hairpin glycosidases"/>
    <property type="match status" value="1"/>
</dbReference>
<name>A0ABU1RNA4_9GAMM</name>
<evidence type="ECO:0000259" key="2">
    <source>
        <dbReference type="Pfam" id="PF22422"/>
    </source>
</evidence>
<evidence type="ECO:0000313" key="4">
    <source>
        <dbReference type="Proteomes" id="UP001254759"/>
    </source>
</evidence>
<dbReference type="Gene3D" id="1.50.10.10">
    <property type="match status" value="1"/>
</dbReference>
<proteinExistence type="predicted"/>
<dbReference type="Pfam" id="PF14742">
    <property type="entry name" value="GDE_N_bis"/>
    <property type="match status" value="1"/>
</dbReference>
<reference evidence="3 4" key="1">
    <citation type="submission" date="2023-07" db="EMBL/GenBank/DDBJ databases">
        <title>Sorghum-associated microbial communities from plants grown in Nebraska, USA.</title>
        <authorList>
            <person name="Schachtman D."/>
        </authorList>
    </citation>
    <scope>NUCLEOTIDE SEQUENCE [LARGE SCALE GENOMIC DNA]</scope>
    <source>
        <strain evidence="3 4">BE107</strain>
    </source>
</reference>
<dbReference type="InterPro" id="IPR012341">
    <property type="entry name" value="6hp_glycosidase-like_sf"/>
</dbReference>
<dbReference type="EMBL" id="JAVDTT010000001">
    <property type="protein sequence ID" value="MDR6840256.1"/>
    <property type="molecule type" value="Genomic_DNA"/>
</dbReference>
<accession>A0ABU1RNA4</accession>
<feature type="domain" description="Putative glycogen debranching enzyme N-terminal" evidence="1">
    <location>
        <begin position="15"/>
        <end position="205"/>
    </location>
</feature>
<keyword evidence="4" id="KW-1185">Reference proteome</keyword>
<protein>
    <submittedName>
        <fullName evidence="3">Glycogen debranching enzyme</fullName>
    </submittedName>
</protein>